<dbReference type="GO" id="GO:0015280">
    <property type="term" value="F:ligand-gated sodium channel activity"/>
    <property type="evidence" value="ECO:0007669"/>
    <property type="project" value="TreeGrafter"/>
</dbReference>
<evidence type="ECO:0000256" key="11">
    <source>
        <dbReference type="ARBA" id="ARBA00023303"/>
    </source>
</evidence>
<comment type="subcellular location">
    <subcellularLocation>
        <location evidence="1">Membrane</location>
        <topology evidence="1">Multi-pass membrane protein</topology>
    </subcellularLocation>
</comment>
<feature type="transmembrane region" description="Helical" evidence="13">
    <location>
        <begin position="450"/>
        <end position="470"/>
    </location>
</feature>
<dbReference type="GO" id="GO:0005886">
    <property type="term" value="C:plasma membrane"/>
    <property type="evidence" value="ECO:0007669"/>
    <property type="project" value="TreeGrafter"/>
</dbReference>
<evidence type="ECO:0000256" key="8">
    <source>
        <dbReference type="ARBA" id="ARBA00023065"/>
    </source>
</evidence>
<protein>
    <submittedName>
        <fullName evidence="14">Uncharacterized protein</fullName>
    </submittedName>
</protein>
<evidence type="ECO:0000256" key="7">
    <source>
        <dbReference type="ARBA" id="ARBA00023053"/>
    </source>
</evidence>
<dbReference type="PANTHER" id="PTHR11690">
    <property type="entry name" value="AMILORIDE-SENSITIVE SODIUM CHANNEL-RELATED"/>
    <property type="match status" value="1"/>
</dbReference>
<keyword evidence="11 12" id="KW-0407">Ion channel</keyword>
<organism evidence="14 15">
    <name type="scientific">Anopheles atroparvus</name>
    <name type="common">European mosquito</name>
    <dbReference type="NCBI Taxonomy" id="41427"/>
    <lineage>
        <taxon>Eukaryota</taxon>
        <taxon>Metazoa</taxon>
        <taxon>Ecdysozoa</taxon>
        <taxon>Arthropoda</taxon>
        <taxon>Hexapoda</taxon>
        <taxon>Insecta</taxon>
        <taxon>Pterygota</taxon>
        <taxon>Neoptera</taxon>
        <taxon>Endopterygota</taxon>
        <taxon>Diptera</taxon>
        <taxon>Nematocera</taxon>
        <taxon>Culicoidea</taxon>
        <taxon>Culicidae</taxon>
        <taxon>Anophelinae</taxon>
        <taxon>Anopheles</taxon>
    </lineage>
</organism>
<keyword evidence="9 13" id="KW-0472">Membrane</keyword>
<dbReference type="PANTHER" id="PTHR11690:SF288">
    <property type="entry name" value="AMILORIDE-SENSITIVE NA+ CHANNEL-RELATED"/>
    <property type="match status" value="1"/>
</dbReference>
<dbReference type="Pfam" id="PF00858">
    <property type="entry name" value="ASC"/>
    <property type="match status" value="1"/>
</dbReference>
<dbReference type="AlphaFoldDB" id="A0AAG5DSI9"/>
<dbReference type="Gene3D" id="1.10.287.770">
    <property type="entry name" value="YojJ-like"/>
    <property type="match status" value="1"/>
</dbReference>
<keyword evidence="5 12" id="KW-0812">Transmembrane</keyword>
<dbReference type="Gene3D" id="2.60.470.10">
    <property type="entry name" value="Acid-sensing ion channels like domains"/>
    <property type="match status" value="1"/>
</dbReference>
<evidence type="ECO:0000256" key="4">
    <source>
        <dbReference type="ARBA" id="ARBA00022461"/>
    </source>
</evidence>
<evidence type="ECO:0000256" key="13">
    <source>
        <dbReference type="SAM" id="Phobius"/>
    </source>
</evidence>
<dbReference type="Proteomes" id="UP000075880">
    <property type="component" value="Unassembled WGS sequence"/>
</dbReference>
<evidence type="ECO:0000256" key="6">
    <source>
        <dbReference type="ARBA" id="ARBA00022989"/>
    </source>
</evidence>
<keyword evidence="8 12" id="KW-0406">Ion transport</keyword>
<evidence type="ECO:0000256" key="1">
    <source>
        <dbReference type="ARBA" id="ARBA00004141"/>
    </source>
</evidence>
<evidence type="ECO:0000256" key="3">
    <source>
        <dbReference type="ARBA" id="ARBA00022448"/>
    </source>
</evidence>
<keyword evidence="10 12" id="KW-0739">Sodium transport</keyword>
<dbReference type="InterPro" id="IPR001873">
    <property type="entry name" value="ENaC"/>
</dbReference>
<sequence length="499" mass="57320">MRSSESTLKTVKEEVFLEYCAGSSIHGVRYFDSTERTSCERFWWIIVFSLSMIGCGTMIYKTYTKWDQNPIIVSFSEKTTPVSEIQFPSVTICPETKVSTARLNFTAEINALDVNRRDPNSTLIADTIGKLKVFAQVCGPYFFLSNSYLENLNGTDENEFVNTLRKISVSRHKVLQWCVVGWKSCNRYLKETVTENGLCYSFNMLPQDKIMRQAALHNDYTYMKDWDEDYDEEPFAYPFHAISGLTQGYKLMLHEAGEYPQVSKYNIRIPLGHEMSIAVKPQIITTSQSAADYHWSKRQCFFDNERHLRFFRIYNQENCELECLTNITLASCGCVRFSMPRAHGTDVCSLDKWNCMHVAHAFFRGRPFSGKKRFGVTAPDQTTNAPNNSSECNCLPACSSTQYDVELAGNHPDRVTMSKVAIFFKKSHIITSRRSELYGMVDFLANCGGLLGLFMGVSILSLLEICYYITMRPFSLRKKKERRRSNREAMPCRACFEND</sequence>
<reference evidence="14" key="1">
    <citation type="submission" date="2024-04" db="UniProtKB">
        <authorList>
            <consortium name="EnsemblMetazoa"/>
        </authorList>
    </citation>
    <scope>IDENTIFICATION</scope>
    <source>
        <strain evidence="14">EBRO</strain>
    </source>
</reference>
<keyword evidence="4 12" id="KW-0894">Sodium channel</keyword>
<name>A0AAG5DSI9_ANOAO</name>
<evidence type="ECO:0000256" key="12">
    <source>
        <dbReference type="RuleBase" id="RU000679"/>
    </source>
</evidence>
<accession>A0AAG5DSI9</accession>
<evidence type="ECO:0000313" key="14">
    <source>
        <dbReference type="EnsemblMetazoa" id="ENSAATROPP014307"/>
    </source>
</evidence>
<evidence type="ECO:0000256" key="9">
    <source>
        <dbReference type="ARBA" id="ARBA00023136"/>
    </source>
</evidence>
<keyword evidence="6 13" id="KW-1133">Transmembrane helix</keyword>
<keyword evidence="3 12" id="KW-0813">Transport</keyword>
<keyword evidence="15" id="KW-1185">Reference proteome</keyword>
<comment type="similarity">
    <text evidence="2 12">Belongs to the amiloride-sensitive sodium channel (TC 1.A.6) family.</text>
</comment>
<evidence type="ECO:0000256" key="2">
    <source>
        <dbReference type="ARBA" id="ARBA00007193"/>
    </source>
</evidence>
<evidence type="ECO:0000256" key="5">
    <source>
        <dbReference type="ARBA" id="ARBA00022692"/>
    </source>
</evidence>
<keyword evidence="7" id="KW-0915">Sodium</keyword>
<feature type="transmembrane region" description="Helical" evidence="13">
    <location>
        <begin position="42"/>
        <end position="60"/>
    </location>
</feature>
<dbReference type="PROSITE" id="PS01206">
    <property type="entry name" value="ASC"/>
    <property type="match status" value="1"/>
</dbReference>
<dbReference type="EnsemblMetazoa" id="ENSAATROPT016285">
    <property type="protein sequence ID" value="ENSAATROPP014307"/>
    <property type="gene ID" value="ENSAATROPG013317"/>
</dbReference>
<evidence type="ECO:0000256" key="10">
    <source>
        <dbReference type="ARBA" id="ARBA00023201"/>
    </source>
</evidence>
<proteinExistence type="inferred from homology"/>
<dbReference type="PRINTS" id="PR01078">
    <property type="entry name" value="AMINACHANNEL"/>
</dbReference>
<dbReference type="InterPro" id="IPR020903">
    <property type="entry name" value="ENaC_CS"/>
</dbReference>
<evidence type="ECO:0000313" key="15">
    <source>
        <dbReference type="Proteomes" id="UP000075880"/>
    </source>
</evidence>